<dbReference type="RefSeq" id="XP_005845601.1">
    <property type="nucleotide sequence ID" value="XM_005845539.1"/>
</dbReference>
<dbReference type="PANTHER" id="PTHR19211:SF117">
    <property type="entry name" value="ATP-BINDING CASSETTE SUB-FAMILY F MEMBER 3"/>
    <property type="match status" value="1"/>
</dbReference>
<evidence type="ECO:0000256" key="1">
    <source>
        <dbReference type="ARBA" id="ARBA00022737"/>
    </source>
</evidence>
<keyword evidence="1" id="KW-0677">Repeat</keyword>
<name>E1ZL52_CHLVA</name>
<dbReference type="GO" id="GO:0016887">
    <property type="term" value="F:ATP hydrolysis activity"/>
    <property type="evidence" value="ECO:0007669"/>
    <property type="project" value="InterPro"/>
</dbReference>
<dbReference type="PROSITE" id="PS50893">
    <property type="entry name" value="ABC_TRANSPORTER_2"/>
    <property type="match status" value="1"/>
</dbReference>
<dbReference type="InterPro" id="IPR058770">
    <property type="entry name" value="PWI_ABCF3"/>
</dbReference>
<organism evidence="6">
    <name type="scientific">Chlorella variabilis</name>
    <name type="common">Green alga</name>
    <dbReference type="NCBI Taxonomy" id="554065"/>
    <lineage>
        <taxon>Eukaryota</taxon>
        <taxon>Viridiplantae</taxon>
        <taxon>Chlorophyta</taxon>
        <taxon>core chlorophytes</taxon>
        <taxon>Trebouxiophyceae</taxon>
        <taxon>Chlorellales</taxon>
        <taxon>Chlorellaceae</taxon>
        <taxon>Chlorella clade</taxon>
        <taxon>Chlorella</taxon>
    </lineage>
</organism>
<keyword evidence="2" id="KW-0007">Acetylation</keyword>
<evidence type="ECO:0000313" key="5">
    <source>
        <dbReference type="EMBL" id="EFN53499.1"/>
    </source>
</evidence>
<dbReference type="eggNOG" id="KOG0062">
    <property type="taxonomic scope" value="Eukaryota"/>
</dbReference>
<proteinExistence type="predicted"/>
<dbReference type="InterPro" id="IPR003439">
    <property type="entry name" value="ABC_transporter-like_ATP-bd"/>
</dbReference>
<evidence type="ECO:0000256" key="2">
    <source>
        <dbReference type="ARBA" id="ARBA00022990"/>
    </source>
</evidence>
<dbReference type="InParanoid" id="E1ZL52"/>
<feature type="region of interest" description="Disordered" evidence="3">
    <location>
        <begin position="343"/>
        <end position="362"/>
    </location>
</feature>
<dbReference type="Gene3D" id="3.40.50.300">
    <property type="entry name" value="P-loop containing nucleotide triphosphate hydrolases"/>
    <property type="match status" value="1"/>
</dbReference>
<dbReference type="InterPro" id="IPR027417">
    <property type="entry name" value="P-loop_NTPase"/>
</dbReference>
<feature type="domain" description="ABC transporter" evidence="4">
    <location>
        <begin position="84"/>
        <end position="339"/>
    </location>
</feature>
<feature type="region of interest" description="Disordered" evidence="3">
    <location>
        <begin position="74"/>
        <end position="97"/>
    </location>
</feature>
<dbReference type="OrthoDB" id="2110130at2759"/>
<evidence type="ECO:0000313" key="6">
    <source>
        <dbReference type="Proteomes" id="UP000008141"/>
    </source>
</evidence>
<dbReference type="KEGG" id="cvr:CHLNCDRAFT_136827"/>
<dbReference type="GeneID" id="17352860"/>
<dbReference type="GO" id="GO:0005524">
    <property type="term" value="F:ATP binding"/>
    <property type="evidence" value="ECO:0007669"/>
    <property type="project" value="InterPro"/>
</dbReference>
<evidence type="ECO:0000256" key="3">
    <source>
        <dbReference type="SAM" id="MobiDB-lite"/>
    </source>
</evidence>
<accession>E1ZL52</accession>
<dbReference type="InterPro" id="IPR050611">
    <property type="entry name" value="ABCF"/>
</dbReference>
<dbReference type="OMA" id="RSITTYR"/>
<dbReference type="EMBL" id="GL433851">
    <property type="protein sequence ID" value="EFN53499.1"/>
    <property type="molecule type" value="Genomic_DNA"/>
</dbReference>
<dbReference type="Proteomes" id="UP000008141">
    <property type="component" value="Unassembled WGS sequence"/>
</dbReference>
<dbReference type="Pfam" id="PF00005">
    <property type="entry name" value="ABC_tran"/>
    <property type="match status" value="1"/>
</dbReference>
<dbReference type="PANTHER" id="PTHR19211">
    <property type="entry name" value="ATP-BINDING TRANSPORT PROTEIN-RELATED"/>
    <property type="match status" value="1"/>
</dbReference>
<dbReference type="Pfam" id="PF26051">
    <property type="entry name" value="PWI_ABCF3"/>
    <property type="match status" value="1"/>
</dbReference>
<keyword evidence="6" id="KW-1185">Reference proteome</keyword>
<reference evidence="5 6" key="1">
    <citation type="journal article" date="2010" name="Plant Cell">
        <title>The Chlorella variabilis NC64A genome reveals adaptation to photosymbiosis, coevolution with viruses, and cryptic sex.</title>
        <authorList>
            <person name="Blanc G."/>
            <person name="Duncan G."/>
            <person name="Agarkova I."/>
            <person name="Borodovsky M."/>
            <person name="Gurnon J."/>
            <person name="Kuo A."/>
            <person name="Lindquist E."/>
            <person name="Lucas S."/>
            <person name="Pangilinan J."/>
            <person name="Polle J."/>
            <person name="Salamov A."/>
            <person name="Terry A."/>
            <person name="Yamada T."/>
            <person name="Dunigan D.D."/>
            <person name="Grigoriev I.V."/>
            <person name="Claverie J.M."/>
            <person name="Van Etten J.L."/>
        </authorList>
    </citation>
    <scope>NUCLEOTIDE SEQUENCE [LARGE SCALE GENOMIC DNA]</scope>
    <source>
        <strain evidence="5 6">NC64A</strain>
    </source>
</reference>
<protein>
    <recommendedName>
        <fullName evidence="4">ABC transporter domain-containing protein</fullName>
    </recommendedName>
</protein>
<dbReference type="CDD" id="cd03221">
    <property type="entry name" value="ABCF_EF-3"/>
    <property type="match status" value="1"/>
</dbReference>
<gene>
    <name evidence="5" type="ORF">CHLNCDRAFT_136827</name>
</gene>
<evidence type="ECO:0000259" key="4">
    <source>
        <dbReference type="PROSITE" id="PS50893"/>
    </source>
</evidence>
<dbReference type="STRING" id="554065.E1ZL52"/>
<feature type="compositionally biased region" description="Low complexity" evidence="3">
    <location>
        <begin position="84"/>
        <end position="94"/>
    </location>
</feature>
<dbReference type="SUPFAM" id="SSF52540">
    <property type="entry name" value="P-loop containing nucleoside triphosphate hydrolases"/>
    <property type="match status" value="1"/>
</dbReference>
<sequence>MDVRQALEAVFGSKADPDVLDYLISCLSDEDFEWGDDAQEAYEAFGEMMTSSRCVADDAAAHKACRRLQRLLQGGGGGEDDAASDASGLSAAGGRPAGFRTLEGGPVLLDEMNRVSVHSSEIKKLGKNMIQGLFSGEGGEEDFSLMTEKDATKIKKLKEKQEKQQMAAFRAHQAEARKALAGMKIEVVRNADAYGAQSRAAAILAGLSFDPDMQASPELAPGWLLGGRAGRLAGCLGRATKTFSGGWRMRVALARALFVEPDLLLLDEPTNHLDLHAVLWLQEYLLKWPKTLVVVSHAREFLNTVCTDVLHLHSRSITTYRVRLAVFSQHHVDGLDLALSPLQVGPPPGSPAARRRRRPARQQRSWCCQRACSSGAWRRPRTA</sequence>
<dbReference type="InterPro" id="IPR017871">
    <property type="entry name" value="ABC_transporter-like_CS"/>
</dbReference>
<dbReference type="AlphaFoldDB" id="E1ZL52"/>
<dbReference type="PROSITE" id="PS00211">
    <property type="entry name" value="ABC_TRANSPORTER_1"/>
    <property type="match status" value="1"/>
</dbReference>